<dbReference type="InterPro" id="IPR010585">
    <property type="entry name" value="DNA_repair_prot_XRCC4"/>
</dbReference>
<reference evidence="2" key="1">
    <citation type="submission" date="2021-12" db="EMBL/GenBank/DDBJ databases">
        <authorList>
            <person name="King R."/>
        </authorList>
    </citation>
    <scope>NUCLEOTIDE SEQUENCE</scope>
</reference>
<evidence type="ECO:0000313" key="3">
    <source>
        <dbReference type="Proteomes" id="UP001154078"/>
    </source>
</evidence>
<feature type="region of interest" description="Disordered" evidence="1">
    <location>
        <begin position="192"/>
        <end position="219"/>
    </location>
</feature>
<dbReference type="GO" id="GO:0010165">
    <property type="term" value="P:response to X-ray"/>
    <property type="evidence" value="ECO:0007669"/>
    <property type="project" value="TreeGrafter"/>
</dbReference>
<proteinExistence type="predicted"/>
<dbReference type="AlphaFoldDB" id="A0A9P0FDD1"/>
<dbReference type="OrthoDB" id="8064436at2759"/>
<dbReference type="Proteomes" id="UP001154078">
    <property type="component" value="Chromosome 2"/>
</dbReference>
<dbReference type="PANTHER" id="PTHR28559">
    <property type="entry name" value="DNA REPAIR PROTEIN XRCC4"/>
    <property type="match status" value="1"/>
</dbReference>
<dbReference type="PANTHER" id="PTHR28559:SF1">
    <property type="entry name" value="DNA REPAIR PROTEIN XRCC4"/>
    <property type="match status" value="1"/>
</dbReference>
<accession>A0A9P0FDD1</accession>
<organism evidence="2 3">
    <name type="scientific">Brassicogethes aeneus</name>
    <name type="common">Rape pollen beetle</name>
    <name type="synonym">Meligethes aeneus</name>
    <dbReference type="NCBI Taxonomy" id="1431903"/>
    <lineage>
        <taxon>Eukaryota</taxon>
        <taxon>Metazoa</taxon>
        <taxon>Ecdysozoa</taxon>
        <taxon>Arthropoda</taxon>
        <taxon>Hexapoda</taxon>
        <taxon>Insecta</taxon>
        <taxon>Pterygota</taxon>
        <taxon>Neoptera</taxon>
        <taxon>Endopterygota</taxon>
        <taxon>Coleoptera</taxon>
        <taxon>Polyphaga</taxon>
        <taxon>Cucujiformia</taxon>
        <taxon>Nitidulidae</taxon>
        <taxon>Meligethinae</taxon>
        <taxon>Brassicogethes</taxon>
    </lineage>
</organism>
<gene>
    <name evidence="2" type="ORF">MELIAE_LOCUS3899</name>
</gene>
<sequence>MKSHIFTKFEYKSTLYRLNILFSKENIEISVFESLKAWKVNIDNKILKDLSIKYDTNITEYYKSLKLNFTKPQNNSITFENNKLILFTNTKDDLKIKVFDCELNKVDFGEFILNLCDNLHTEKSKMYDEDVELGKRYNELLKSKIECTEKLNEFIERKNIDDENLLNKFGTILNEKKQKIQYLTEIIESLSNGANEPDSSIEKKKNVKKRKKNESDSDD</sequence>
<dbReference type="GO" id="GO:0006303">
    <property type="term" value="P:double-strand break repair via nonhomologous end joining"/>
    <property type="evidence" value="ECO:0007669"/>
    <property type="project" value="TreeGrafter"/>
</dbReference>
<evidence type="ECO:0000256" key="1">
    <source>
        <dbReference type="SAM" id="MobiDB-lite"/>
    </source>
</evidence>
<dbReference type="InterPro" id="IPR014751">
    <property type="entry name" value="XRCC4-like_C"/>
</dbReference>
<dbReference type="SUPFAM" id="SSF58022">
    <property type="entry name" value="XRCC4, C-terminal oligomerization domain"/>
    <property type="match status" value="1"/>
</dbReference>
<keyword evidence="3" id="KW-1185">Reference proteome</keyword>
<dbReference type="GO" id="GO:0032807">
    <property type="term" value="C:DNA ligase IV complex"/>
    <property type="evidence" value="ECO:0007669"/>
    <property type="project" value="TreeGrafter"/>
</dbReference>
<dbReference type="GO" id="GO:0005958">
    <property type="term" value="C:DNA-dependent protein kinase-DNA ligase 4 complex"/>
    <property type="evidence" value="ECO:0007669"/>
    <property type="project" value="TreeGrafter"/>
</dbReference>
<dbReference type="GO" id="GO:0006310">
    <property type="term" value="P:DNA recombination"/>
    <property type="evidence" value="ECO:0007669"/>
    <property type="project" value="InterPro"/>
</dbReference>
<dbReference type="Gene3D" id="1.20.5.370">
    <property type="match status" value="1"/>
</dbReference>
<protein>
    <submittedName>
        <fullName evidence="2">Uncharacterized protein</fullName>
    </submittedName>
</protein>
<evidence type="ECO:0000313" key="2">
    <source>
        <dbReference type="EMBL" id="CAH0551252.1"/>
    </source>
</evidence>
<dbReference type="GO" id="GO:0003677">
    <property type="term" value="F:DNA binding"/>
    <property type="evidence" value="ECO:0007669"/>
    <property type="project" value="InterPro"/>
</dbReference>
<name>A0A9P0FDD1_BRAAE</name>
<dbReference type="EMBL" id="OV121133">
    <property type="protein sequence ID" value="CAH0551252.1"/>
    <property type="molecule type" value="Genomic_DNA"/>
</dbReference>